<comment type="caution">
    <text evidence="2">The sequence shown here is derived from an EMBL/GenBank/DDBJ whole genome shotgun (WGS) entry which is preliminary data.</text>
</comment>
<name>A0A9W4XT69_9PLEO</name>
<dbReference type="InterPro" id="IPR001810">
    <property type="entry name" value="F-box_dom"/>
</dbReference>
<dbReference type="PROSITE" id="PS50181">
    <property type="entry name" value="FBOX"/>
    <property type="match status" value="1"/>
</dbReference>
<organism evidence="2 3">
    <name type="scientific">Periconia digitata</name>
    <dbReference type="NCBI Taxonomy" id="1303443"/>
    <lineage>
        <taxon>Eukaryota</taxon>
        <taxon>Fungi</taxon>
        <taxon>Dikarya</taxon>
        <taxon>Ascomycota</taxon>
        <taxon>Pezizomycotina</taxon>
        <taxon>Dothideomycetes</taxon>
        <taxon>Pleosporomycetidae</taxon>
        <taxon>Pleosporales</taxon>
        <taxon>Massarineae</taxon>
        <taxon>Periconiaceae</taxon>
        <taxon>Periconia</taxon>
    </lineage>
</organism>
<dbReference type="AlphaFoldDB" id="A0A9W4XT69"/>
<reference evidence="2" key="1">
    <citation type="submission" date="2023-01" db="EMBL/GenBank/DDBJ databases">
        <authorList>
            <person name="Van Ghelder C."/>
            <person name="Rancurel C."/>
        </authorList>
    </citation>
    <scope>NUCLEOTIDE SEQUENCE</scope>
    <source>
        <strain evidence="2">CNCM I-4278</strain>
    </source>
</reference>
<dbReference type="OrthoDB" id="5422579at2759"/>
<evidence type="ECO:0000313" key="3">
    <source>
        <dbReference type="Proteomes" id="UP001152607"/>
    </source>
</evidence>
<evidence type="ECO:0000313" key="2">
    <source>
        <dbReference type="EMBL" id="CAI6336711.1"/>
    </source>
</evidence>
<protein>
    <recommendedName>
        <fullName evidence="1">F-box domain-containing protein</fullName>
    </recommendedName>
</protein>
<evidence type="ECO:0000259" key="1">
    <source>
        <dbReference type="PROSITE" id="PS50181"/>
    </source>
</evidence>
<keyword evidence="3" id="KW-1185">Reference proteome</keyword>
<feature type="domain" description="F-box" evidence="1">
    <location>
        <begin position="1"/>
        <end position="43"/>
    </location>
</feature>
<dbReference type="EMBL" id="CAOQHR010000006">
    <property type="protein sequence ID" value="CAI6336711.1"/>
    <property type="molecule type" value="Genomic_DNA"/>
</dbReference>
<sequence>MEQLPLETLMGIGDWLPREDLQNFRLVNKAFAAAAAPLLFRQLVFHSSYASFNRVHNVAVHPVLRKYVKDIVWDANMYESGLNNIALWEHKTHSGYHRMFHLTPYGDVVEYEQMLPDGEKETLKDNMAVMTKQYMTYRQKIAEENNFMEHILGILTTKFVLDRLTNLTTLRIMTGRFERGVGNTIFKPWNEFGCEVPHTPGNEYHARGRTSNCGILPSGPPGHKALICGIRSMGRTLTSLHIDHLMYMSFDHGIFPHDLATHLPNLKFLELHIMTRVLDDENDVVALSPSDFDEYLKQGALKAFIGGLVSLSGICISLHSVIYDDSMDDPQEPSNTHLEDIIPSDLSNLSRLSIREASVDYSHIVGILQSNARTLTEIELQDITLDPNGSWEDVFRMMRTELRLKSLKVSGWMCEQNGSTVMGGGAVWEIDDAGLGEVLEAFVRAEGSSPFIRKARLV</sequence>
<accession>A0A9W4XT69</accession>
<dbReference type="Proteomes" id="UP001152607">
    <property type="component" value="Unassembled WGS sequence"/>
</dbReference>
<gene>
    <name evidence="2" type="ORF">PDIGIT_LOCUS9816</name>
</gene>
<proteinExistence type="predicted"/>